<evidence type="ECO:0000313" key="2">
    <source>
        <dbReference type="EMBL" id="CAK0812642.1"/>
    </source>
</evidence>
<feature type="region of interest" description="Disordered" evidence="1">
    <location>
        <begin position="1"/>
        <end position="36"/>
    </location>
</feature>
<proteinExistence type="predicted"/>
<organism evidence="2 3">
    <name type="scientific">Prorocentrum cordatum</name>
    <dbReference type="NCBI Taxonomy" id="2364126"/>
    <lineage>
        <taxon>Eukaryota</taxon>
        <taxon>Sar</taxon>
        <taxon>Alveolata</taxon>
        <taxon>Dinophyceae</taxon>
        <taxon>Prorocentrales</taxon>
        <taxon>Prorocentraceae</taxon>
        <taxon>Prorocentrum</taxon>
    </lineage>
</organism>
<accession>A0ABN9R2Y7</accession>
<feature type="region of interest" description="Disordered" evidence="1">
    <location>
        <begin position="220"/>
        <end position="268"/>
    </location>
</feature>
<feature type="compositionally biased region" description="Low complexity" evidence="1">
    <location>
        <begin position="20"/>
        <end position="36"/>
    </location>
</feature>
<sequence length="268" mass="28240">VDPSGFGRADPSGFRQADQSSSAALAPGPPSASATGILAGAAGLTAPAEAREMLQKYLGMLAAAGAAGGAGPVAPPHGVLGPAAASAPTAPPVPSAADPTEMNVAAAARKEPVQEALPRQLEPAPQGQLQQAEGAEHQGHPSPPRQQTQPSPPLQQQLREQQELLQQQLSQLQLAQLQQPPGSQQHTQLQQQRLLLLQQLQRLQQLQQQQLQQQLPRHVAAQQHLDQHRQHQDWPPQLYRPVSGEQVPAPTGPRASLDHQTPSLSAAG</sequence>
<feature type="compositionally biased region" description="Low complexity" evidence="1">
    <location>
        <begin position="76"/>
        <end position="88"/>
    </location>
</feature>
<reference evidence="2" key="1">
    <citation type="submission" date="2023-10" db="EMBL/GenBank/DDBJ databases">
        <authorList>
            <person name="Chen Y."/>
            <person name="Shah S."/>
            <person name="Dougan E. K."/>
            <person name="Thang M."/>
            <person name="Chan C."/>
        </authorList>
    </citation>
    <scope>NUCLEOTIDE SEQUENCE [LARGE SCALE GENOMIC DNA]</scope>
</reference>
<keyword evidence="3" id="KW-1185">Reference proteome</keyword>
<gene>
    <name evidence="2" type="ORF">PCOR1329_LOCUS16890</name>
</gene>
<name>A0ABN9R2Y7_9DINO</name>
<feature type="non-terminal residue" evidence="2">
    <location>
        <position position="1"/>
    </location>
</feature>
<feature type="region of interest" description="Disordered" evidence="1">
    <location>
        <begin position="66"/>
        <end position="163"/>
    </location>
</feature>
<comment type="caution">
    <text evidence="2">The sequence shown here is derived from an EMBL/GenBank/DDBJ whole genome shotgun (WGS) entry which is preliminary data.</text>
</comment>
<dbReference type="Proteomes" id="UP001189429">
    <property type="component" value="Unassembled WGS sequence"/>
</dbReference>
<feature type="non-terminal residue" evidence="2">
    <location>
        <position position="268"/>
    </location>
</feature>
<evidence type="ECO:0000256" key="1">
    <source>
        <dbReference type="SAM" id="MobiDB-lite"/>
    </source>
</evidence>
<feature type="compositionally biased region" description="Low complexity" evidence="1">
    <location>
        <begin position="145"/>
        <end position="163"/>
    </location>
</feature>
<evidence type="ECO:0000313" key="3">
    <source>
        <dbReference type="Proteomes" id="UP001189429"/>
    </source>
</evidence>
<feature type="compositionally biased region" description="Polar residues" evidence="1">
    <location>
        <begin position="258"/>
        <end position="268"/>
    </location>
</feature>
<protein>
    <submittedName>
        <fullName evidence="2">Uncharacterized protein</fullName>
    </submittedName>
</protein>
<dbReference type="EMBL" id="CAUYUJ010005202">
    <property type="protein sequence ID" value="CAK0812642.1"/>
    <property type="molecule type" value="Genomic_DNA"/>
</dbReference>